<evidence type="ECO:0000313" key="1">
    <source>
        <dbReference type="EMBL" id="KAK6196267.1"/>
    </source>
</evidence>
<comment type="caution">
    <text evidence="1">The sequence shown here is derived from an EMBL/GenBank/DDBJ whole genome shotgun (WGS) entry which is preliminary data.</text>
</comment>
<dbReference type="EMBL" id="JAZGQO010000001">
    <property type="protein sequence ID" value="KAK6196267.1"/>
    <property type="molecule type" value="Genomic_DNA"/>
</dbReference>
<gene>
    <name evidence="1" type="ORF">SNE40_001521</name>
</gene>
<name>A0AAN8KIW8_PATCE</name>
<evidence type="ECO:0000313" key="2">
    <source>
        <dbReference type="Proteomes" id="UP001347796"/>
    </source>
</evidence>
<protein>
    <submittedName>
        <fullName evidence="1">Uncharacterized protein</fullName>
    </submittedName>
</protein>
<accession>A0AAN8KIW8</accession>
<keyword evidence="2" id="KW-1185">Reference proteome</keyword>
<dbReference type="AlphaFoldDB" id="A0AAN8KIW8"/>
<organism evidence="1 2">
    <name type="scientific">Patella caerulea</name>
    <name type="common">Rayed Mediterranean limpet</name>
    <dbReference type="NCBI Taxonomy" id="87958"/>
    <lineage>
        <taxon>Eukaryota</taxon>
        <taxon>Metazoa</taxon>
        <taxon>Spiralia</taxon>
        <taxon>Lophotrochozoa</taxon>
        <taxon>Mollusca</taxon>
        <taxon>Gastropoda</taxon>
        <taxon>Patellogastropoda</taxon>
        <taxon>Patelloidea</taxon>
        <taxon>Patellidae</taxon>
        <taxon>Patella</taxon>
    </lineage>
</organism>
<dbReference type="Proteomes" id="UP001347796">
    <property type="component" value="Unassembled WGS sequence"/>
</dbReference>
<proteinExistence type="predicted"/>
<sequence length="94" mass="11133">MANQKSLRKRRLTEILSREKTPIMEWSDDNIHNLMLLYLMTESEDFPLMAISLLLKNSKNIDKNKLEQIYKQLHDLYVSKGNHIKVKEMNGSEQ</sequence>
<reference evidence="1 2" key="1">
    <citation type="submission" date="2024-01" db="EMBL/GenBank/DDBJ databases">
        <title>The genome of the rayed Mediterranean limpet Patella caerulea (Linnaeus, 1758).</title>
        <authorList>
            <person name="Anh-Thu Weber A."/>
            <person name="Halstead-Nussloch G."/>
        </authorList>
    </citation>
    <scope>NUCLEOTIDE SEQUENCE [LARGE SCALE GENOMIC DNA]</scope>
    <source>
        <strain evidence="1">AATW-2023a</strain>
        <tissue evidence="1">Whole specimen</tissue>
    </source>
</reference>